<dbReference type="Proteomes" id="UP001648503">
    <property type="component" value="Unassembled WGS sequence"/>
</dbReference>
<comment type="caution">
    <text evidence="1">The sequence shown here is derived from an EMBL/GenBank/DDBJ whole genome shotgun (WGS) entry which is preliminary data.</text>
</comment>
<accession>A0ABQ8FKY2</accession>
<sequence length="311" mass="35060">MVYISKLQLEHSLDCPEIRNISTSAMRLQATEVLSTVPYVRPSSLINLARLKHGATSSYSSAWRALQCHRQDINKADVISFGQIPYFLHEIEIANSGSTTYVAATSEGIFDNAFLCLGPMRNARKPFQRSSSQKLSLFITGRKAFNKLRDKFSHFRSSPYVFSTSKKNVNTIFKSKFDGQIWAAAKAGSQVKHNEAMATIAEIDCDAAEYLKNSDPKRWARSHFPVPRFGTVTSNSAESLNSWMEEYRDKSHLGILACWVSHSARLLYSRKQEYANADTVLSPRSFSTSNQNRVTMDADIKCSRLVIIYSK</sequence>
<organism evidence="1 2">
    <name type="scientific">Batrachochytrium salamandrivorans</name>
    <dbReference type="NCBI Taxonomy" id="1357716"/>
    <lineage>
        <taxon>Eukaryota</taxon>
        <taxon>Fungi</taxon>
        <taxon>Fungi incertae sedis</taxon>
        <taxon>Chytridiomycota</taxon>
        <taxon>Chytridiomycota incertae sedis</taxon>
        <taxon>Chytridiomycetes</taxon>
        <taxon>Rhizophydiales</taxon>
        <taxon>Rhizophydiales incertae sedis</taxon>
        <taxon>Batrachochytrium</taxon>
    </lineage>
</organism>
<protein>
    <submittedName>
        <fullName evidence="1">Uncharacterized protein</fullName>
    </submittedName>
</protein>
<proteinExistence type="predicted"/>
<dbReference type="EMBL" id="JAFCIX010000050">
    <property type="protein sequence ID" value="KAH6600075.1"/>
    <property type="molecule type" value="Genomic_DNA"/>
</dbReference>
<name>A0ABQ8FKY2_9FUNG</name>
<evidence type="ECO:0000313" key="2">
    <source>
        <dbReference type="Proteomes" id="UP001648503"/>
    </source>
</evidence>
<dbReference type="PANTHER" id="PTHR31973:SF187">
    <property type="entry name" value="MUTATOR TRANSPOSASE MUDRA PROTEIN"/>
    <property type="match status" value="1"/>
</dbReference>
<reference evidence="1 2" key="1">
    <citation type="submission" date="2021-02" db="EMBL/GenBank/DDBJ databases">
        <title>Variation within the Batrachochytrium salamandrivorans European outbreak.</title>
        <authorList>
            <person name="Kelly M."/>
            <person name="Pasmans F."/>
            <person name="Shea T.P."/>
            <person name="Munoz J.F."/>
            <person name="Carranza S."/>
            <person name="Cuomo C.A."/>
            <person name="Martel A."/>
        </authorList>
    </citation>
    <scope>NUCLEOTIDE SEQUENCE [LARGE SCALE GENOMIC DNA]</scope>
    <source>
        <strain evidence="1 2">AMFP18/2</strain>
    </source>
</reference>
<gene>
    <name evidence="1" type="ORF">BASA50_002580</name>
</gene>
<evidence type="ECO:0000313" key="1">
    <source>
        <dbReference type="EMBL" id="KAH6600075.1"/>
    </source>
</evidence>
<keyword evidence="2" id="KW-1185">Reference proteome</keyword>
<dbReference type="PANTHER" id="PTHR31973">
    <property type="entry name" value="POLYPROTEIN, PUTATIVE-RELATED"/>
    <property type="match status" value="1"/>
</dbReference>